<dbReference type="KEGG" id="sva:SVA_3276"/>
<keyword evidence="3" id="KW-0804">Transcription</keyword>
<evidence type="ECO:0000313" key="5">
    <source>
        <dbReference type="EMBL" id="BAU49824.1"/>
    </source>
</evidence>
<dbReference type="OrthoDB" id="9808480at2"/>
<dbReference type="GO" id="GO:0003677">
    <property type="term" value="F:DNA binding"/>
    <property type="evidence" value="ECO:0007669"/>
    <property type="project" value="UniProtKB-KW"/>
</dbReference>
<dbReference type="SMART" id="SM00422">
    <property type="entry name" value="HTH_MERR"/>
    <property type="match status" value="1"/>
</dbReference>
<dbReference type="PRINTS" id="PR00040">
    <property type="entry name" value="HTHMERR"/>
</dbReference>
<keyword evidence="2" id="KW-0238">DNA-binding</keyword>
<dbReference type="Gene3D" id="1.10.1660.10">
    <property type="match status" value="1"/>
</dbReference>
<sequence>MALHGQIAATVNSVAHAAAVPPHVVRYYVRIGLLRPQRNPANGYRLFPEPQLRRLKFIRRAQALGYSLDEIRRLLACAERGRAPCPEARAIVEPRLREAARHARELTAVRRRAERAVRLWHAHPGGAPDGNDVGGLITALTED</sequence>
<dbReference type="GO" id="GO:0003700">
    <property type="term" value="F:DNA-binding transcription factor activity"/>
    <property type="evidence" value="ECO:0007669"/>
    <property type="project" value="InterPro"/>
</dbReference>
<protein>
    <submittedName>
        <fullName evidence="5">MerR family transcriptional regulator</fullName>
    </submittedName>
</protein>
<dbReference type="PANTHER" id="PTHR30204:SF94">
    <property type="entry name" value="HEAVY METAL-DEPENDENT TRANSCRIPTIONAL REGULATOR HI_0293-RELATED"/>
    <property type="match status" value="1"/>
</dbReference>
<dbReference type="AlphaFoldDB" id="A0A1B4VBM5"/>
<organism evidence="5 6">
    <name type="scientific">Sulfurifustis variabilis</name>
    <dbReference type="NCBI Taxonomy" id="1675686"/>
    <lineage>
        <taxon>Bacteria</taxon>
        <taxon>Pseudomonadati</taxon>
        <taxon>Pseudomonadota</taxon>
        <taxon>Gammaproteobacteria</taxon>
        <taxon>Acidiferrobacterales</taxon>
        <taxon>Acidiferrobacteraceae</taxon>
        <taxon>Sulfurifustis</taxon>
    </lineage>
</organism>
<reference evidence="5 6" key="1">
    <citation type="submission" date="2015-08" db="EMBL/GenBank/DDBJ databases">
        <title>Complete genome sequence of Sulfurifustis variabilis.</title>
        <authorList>
            <person name="Miura A."/>
            <person name="Kojima H."/>
            <person name="Fukui M."/>
        </authorList>
    </citation>
    <scope>NUCLEOTIDE SEQUENCE [LARGE SCALE GENOMIC DNA]</scope>
    <source>
        <strain evidence="6">skN76</strain>
    </source>
</reference>
<evidence type="ECO:0000256" key="3">
    <source>
        <dbReference type="ARBA" id="ARBA00023163"/>
    </source>
</evidence>
<evidence type="ECO:0000313" key="6">
    <source>
        <dbReference type="Proteomes" id="UP000218899"/>
    </source>
</evidence>
<dbReference type="Pfam" id="PF13411">
    <property type="entry name" value="MerR_1"/>
    <property type="match status" value="1"/>
</dbReference>
<dbReference type="Proteomes" id="UP000218899">
    <property type="component" value="Chromosome"/>
</dbReference>
<evidence type="ECO:0000256" key="2">
    <source>
        <dbReference type="ARBA" id="ARBA00023125"/>
    </source>
</evidence>
<accession>A0A1B4VBM5</accession>
<keyword evidence="1" id="KW-0805">Transcription regulation</keyword>
<dbReference type="InterPro" id="IPR009061">
    <property type="entry name" value="DNA-bd_dom_put_sf"/>
</dbReference>
<dbReference type="PROSITE" id="PS50937">
    <property type="entry name" value="HTH_MERR_2"/>
    <property type="match status" value="1"/>
</dbReference>
<dbReference type="InterPro" id="IPR047057">
    <property type="entry name" value="MerR_fam"/>
</dbReference>
<evidence type="ECO:0000259" key="4">
    <source>
        <dbReference type="PROSITE" id="PS50937"/>
    </source>
</evidence>
<dbReference type="PANTHER" id="PTHR30204">
    <property type="entry name" value="REDOX-CYCLING DRUG-SENSING TRANSCRIPTIONAL ACTIVATOR SOXR"/>
    <property type="match status" value="1"/>
</dbReference>
<dbReference type="SUPFAM" id="SSF46955">
    <property type="entry name" value="Putative DNA-binding domain"/>
    <property type="match status" value="1"/>
</dbReference>
<dbReference type="EMBL" id="AP014936">
    <property type="protein sequence ID" value="BAU49824.1"/>
    <property type="molecule type" value="Genomic_DNA"/>
</dbReference>
<keyword evidence="6" id="KW-1185">Reference proteome</keyword>
<proteinExistence type="predicted"/>
<name>A0A1B4VBM5_9GAMM</name>
<dbReference type="InterPro" id="IPR000551">
    <property type="entry name" value="MerR-type_HTH_dom"/>
</dbReference>
<evidence type="ECO:0000256" key="1">
    <source>
        <dbReference type="ARBA" id="ARBA00023015"/>
    </source>
</evidence>
<dbReference type="RefSeq" id="WP_096462181.1">
    <property type="nucleotide sequence ID" value="NZ_AP014936.1"/>
</dbReference>
<gene>
    <name evidence="5" type="ORF">SVA_3276</name>
</gene>
<feature type="domain" description="HTH merR-type" evidence="4">
    <location>
        <begin position="14"/>
        <end position="77"/>
    </location>
</feature>